<gene>
    <name evidence="2" type="ORF">P4G45_15110</name>
    <name evidence="3" type="ORF">P8936_16065</name>
</gene>
<sequence length="374" mass="41288">MTFSKANPVFRIVPVFLLLCMSVPMLAASSGSSKSARAHAHKAVDVLQQWYTPENGLYRTTGWWNSANAITALANYSRMTHSKKYLPIFANTLHVAQTAHGGFPGFINDYYDDEGWWALAWIDVYDLTGKAEYLQAAGSIFDDMQKGWDTKSCGGGLWWSKKTHGKNAIENELFLTVAASLANRSSTPEQRQKYLAWAQKEWVWFHDSGMINGQHLINDGLNLSDPAHCTNNGANTWTYNQGVILGALVELNKAAPDPVLPETASSIALSAIDHLSDTQGVLHELNKAHTGGDVPQFKGVFSRNLMLLNSAFPNDRYQAFARTNAESIWNKDRDAADHLGFWWAGPFDLADASRQSSALDALVAAGVLNSKQHR</sequence>
<dbReference type="GO" id="GO:0005975">
    <property type="term" value="P:carbohydrate metabolic process"/>
    <property type="evidence" value="ECO:0007669"/>
    <property type="project" value="InterPro"/>
</dbReference>
<dbReference type="EMBL" id="CP121195">
    <property type="protein sequence ID" value="XBH13184.1"/>
    <property type="molecule type" value="Genomic_DNA"/>
</dbReference>
<dbReference type="AlphaFoldDB" id="A0AAU7CWC2"/>
<dbReference type="RefSeq" id="WP_348267308.1">
    <property type="nucleotide sequence ID" value="NZ_CP121194.1"/>
</dbReference>
<keyword evidence="1" id="KW-0732">Signal</keyword>
<dbReference type="KEGG" id="epl:P4G45_15110"/>
<feature type="chain" id="PRO_5043288654" evidence="1">
    <location>
        <begin position="28"/>
        <end position="374"/>
    </location>
</feature>
<dbReference type="InterPro" id="IPR005198">
    <property type="entry name" value="Glyco_hydro_76"/>
</dbReference>
<dbReference type="EMBL" id="CP121194">
    <property type="protein sequence ID" value="XBH09799.1"/>
    <property type="molecule type" value="Genomic_DNA"/>
</dbReference>
<feature type="signal peptide" evidence="1">
    <location>
        <begin position="1"/>
        <end position="27"/>
    </location>
</feature>
<name>A0AAU7CWC2_9BACT</name>
<organism evidence="2">
    <name type="scientific">Edaphobacter paludis</name>
    <dbReference type="NCBI Taxonomy" id="3035702"/>
    <lineage>
        <taxon>Bacteria</taxon>
        <taxon>Pseudomonadati</taxon>
        <taxon>Acidobacteriota</taxon>
        <taxon>Terriglobia</taxon>
        <taxon>Terriglobales</taxon>
        <taxon>Acidobacteriaceae</taxon>
        <taxon>Edaphobacter</taxon>
    </lineage>
</organism>
<dbReference type="Pfam" id="PF03663">
    <property type="entry name" value="Glyco_hydro_76"/>
    <property type="match status" value="1"/>
</dbReference>
<dbReference type="PANTHER" id="PTHR47791:SF1">
    <property type="entry name" value="ENDO MANNANASE, GH76 FAMILY (EUROFUNG)"/>
    <property type="match status" value="1"/>
</dbReference>
<reference evidence="2" key="1">
    <citation type="submission" date="2023-03" db="EMBL/GenBank/DDBJ databases">
        <title>Edaphobacter sp.</title>
        <authorList>
            <person name="Huber K.J."/>
            <person name="Papendorf J."/>
            <person name="Pilke C."/>
            <person name="Bunk B."/>
            <person name="Sproeer C."/>
            <person name="Pester M."/>
        </authorList>
    </citation>
    <scope>NUCLEOTIDE SEQUENCE</scope>
    <source>
        <strain evidence="2">DSM 109919</strain>
        <strain evidence="3">DSM 109920</strain>
    </source>
</reference>
<keyword evidence="2" id="KW-0378">Hydrolase</keyword>
<dbReference type="InterPro" id="IPR053169">
    <property type="entry name" value="MUG_Protein"/>
</dbReference>
<dbReference type="Gene3D" id="1.50.10.20">
    <property type="match status" value="1"/>
</dbReference>
<dbReference type="InterPro" id="IPR008928">
    <property type="entry name" value="6-hairpin_glycosidase_sf"/>
</dbReference>
<accession>A0AAU7D669</accession>
<dbReference type="GO" id="GO:0016787">
    <property type="term" value="F:hydrolase activity"/>
    <property type="evidence" value="ECO:0007669"/>
    <property type="project" value="UniProtKB-KW"/>
</dbReference>
<dbReference type="PANTHER" id="PTHR47791">
    <property type="entry name" value="MEIOTICALLY UP-REGULATED GENE 191 PROTEIN"/>
    <property type="match status" value="1"/>
</dbReference>
<proteinExistence type="predicted"/>
<evidence type="ECO:0000256" key="1">
    <source>
        <dbReference type="SAM" id="SignalP"/>
    </source>
</evidence>
<evidence type="ECO:0000313" key="3">
    <source>
        <dbReference type="EMBL" id="XBH13184.1"/>
    </source>
</evidence>
<accession>A0AAU7CWC2</accession>
<protein>
    <submittedName>
        <fullName evidence="2">Glycoside hydrolase family 76 protein</fullName>
    </submittedName>
</protein>
<evidence type="ECO:0000313" key="2">
    <source>
        <dbReference type="EMBL" id="XBH09799.1"/>
    </source>
</evidence>
<dbReference type="SUPFAM" id="SSF48208">
    <property type="entry name" value="Six-hairpin glycosidases"/>
    <property type="match status" value="1"/>
</dbReference>